<organism evidence="3 4">
    <name type="scientific">Paracidobacterium acidisoli</name>
    <dbReference type="NCBI Taxonomy" id="2303751"/>
    <lineage>
        <taxon>Bacteria</taxon>
        <taxon>Pseudomonadati</taxon>
        <taxon>Acidobacteriota</taxon>
        <taxon>Terriglobia</taxon>
        <taxon>Terriglobales</taxon>
        <taxon>Acidobacteriaceae</taxon>
        <taxon>Paracidobacterium</taxon>
    </lineage>
</organism>
<dbReference type="Pfam" id="PF01494">
    <property type="entry name" value="FAD_binding_3"/>
    <property type="match status" value="1"/>
</dbReference>
<dbReference type="GO" id="GO:0016491">
    <property type="term" value="F:oxidoreductase activity"/>
    <property type="evidence" value="ECO:0007669"/>
    <property type="project" value="UniProtKB-KW"/>
</dbReference>
<feature type="domain" description="FAD-binding" evidence="2">
    <location>
        <begin position="10"/>
        <end position="349"/>
    </location>
</feature>
<dbReference type="EMBL" id="QVQT01000001">
    <property type="protein sequence ID" value="RFU18102.1"/>
    <property type="molecule type" value="Genomic_DNA"/>
</dbReference>
<proteinExistence type="predicted"/>
<dbReference type="InterPro" id="IPR002938">
    <property type="entry name" value="FAD-bd"/>
</dbReference>
<keyword evidence="4" id="KW-1185">Reference proteome</keyword>
<evidence type="ECO:0000313" key="4">
    <source>
        <dbReference type="Proteomes" id="UP000264702"/>
    </source>
</evidence>
<sequence>MISASASTRTRCCIAGGGPAGMVLGYLLARAGVPVVVLEKHADFLRDFRGDTVHPSTLEIMHELGLLDAFLMRPHQKIQELNAVIGGKEIAVADFSHLPLHCKFIALMPQWDFLNFIAEQAKQFPHFALCMETRAVELVEKDGKVTGLRAESNDGPQEISANLVVAADGRHSDLRRAAGLEVIDRGAPIDVLWMRLPRHPDDPEATGGRFATGHILVMINRGDYWQCAFVVPKNGYEAIRSAGLDAFRREILSLAPFAADRIAELNDWDKIKLLTVTVNRLKQWSKPGFLCIGDAAHAMSPVGGVGINLAIQDAVAAANLLAQPLRGGAPSPDALASVQRRREWPTKMTQSLQIFIQNNILAHALSDASPKNEVPFALKAVQRLPFLRRIPARVFGMGFRPEHAAPFLRKS</sequence>
<dbReference type="PRINTS" id="PR00420">
    <property type="entry name" value="RNGMNOXGNASE"/>
</dbReference>
<dbReference type="RefSeq" id="WP_117297192.1">
    <property type="nucleotide sequence ID" value="NZ_QVQT02000001.1"/>
</dbReference>
<evidence type="ECO:0000256" key="1">
    <source>
        <dbReference type="ARBA" id="ARBA00023002"/>
    </source>
</evidence>
<reference evidence="3 4" key="1">
    <citation type="submission" date="2018-08" db="EMBL/GenBank/DDBJ databases">
        <title>Acidipila sp. 4G-K13, an acidobacterium isolated from forest soil.</title>
        <authorList>
            <person name="Gao Z.-H."/>
            <person name="Qiu L.-H."/>
        </authorList>
    </citation>
    <scope>NUCLEOTIDE SEQUENCE [LARGE SCALE GENOMIC DNA]</scope>
    <source>
        <strain evidence="3 4">4G-K13</strain>
    </source>
</reference>
<accession>A0A372IT36</accession>
<dbReference type="SUPFAM" id="SSF51905">
    <property type="entry name" value="FAD/NAD(P)-binding domain"/>
    <property type="match status" value="1"/>
</dbReference>
<evidence type="ECO:0000259" key="2">
    <source>
        <dbReference type="Pfam" id="PF01494"/>
    </source>
</evidence>
<evidence type="ECO:0000313" key="3">
    <source>
        <dbReference type="EMBL" id="RFU18102.1"/>
    </source>
</evidence>
<dbReference type="Proteomes" id="UP000264702">
    <property type="component" value="Unassembled WGS sequence"/>
</dbReference>
<name>A0A372IT36_9BACT</name>
<protein>
    <submittedName>
        <fullName evidence="3">FAD-dependent oxidoreductase</fullName>
    </submittedName>
</protein>
<dbReference type="InterPro" id="IPR050631">
    <property type="entry name" value="PheA/TfdB_FAD_monoxygenase"/>
</dbReference>
<dbReference type="InterPro" id="IPR036188">
    <property type="entry name" value="FAD/NAD-bd_sf"/>
</dbReference>
<dbReference type="AlphaFoldDB" id="A0A372IT36"/>
<keyword evidence="1" id="KW-0560">Oxidoreductase</keyword>
<dbReference type="NCBIfam" id="NF004834">
    <property type="entry name" value="PRK06185.1-3"/>
    <property type="match status" value="1"/>
</dbReference>
<comment type="caution">
    <text evidence="3">The sequence shown here is derived from an EMBL/GenBank/DDBJ whole genome shotgun (WGS) entry which is preliminary data.</text>
</comment>
<dbReference type="GO" id="GO:0071949">
    <property type="term" value="F:FAD binding"/>
    <property type="evidence" value="ECO:0007669"/>
    <property type="project" value="InterPro"/>
</dbReference>
<dbReference type="PANTHER" id="PTHR43476:SF5">
    <property type="entry name" value="FAD-DEPENDENT MONOOXYGENASE"/>
    <property type="match status" value="1"/>
</dbReference>
<gene>
    <name evidence="3" type="ORF">D0Y96_00515</name>
</gene>
<dbReference type="PANTHER" id="PTHR43476">
    <property type="entry name" value="3-(3-HYDROXY-PHENYL)PROPIONATE/3-HYDROXYCINNAMIC ACID HYDROXYLASE"/>
    <property type="match status" value="1"/>
</dbReference>
<dbReference type="Gene3D" id="3.50.50.60">
    <property type="entry name" value="FAD/NAD(P)-binding domain"/>
    <property type="match status" value="1"/>
</dbReference>
<dbReference type="NCBIfam" id="NF004833">
    <property type="entry name" value="PRK06185.1-1"/>
    <property type="match status" value="1"/>
</dbReference>
<dbReference type="OrthoDB" id="9766816at2"/>